<dbReference type="STRING" id="1886670.PTI45_03554"/>
<organism evidence="2 3">
    <name type="scientific">Paenibacillus nuruki</name>
    <dbReference type="NCBI Taxonomy" id="1886670"/>
    <lineage>
        <taxon>Bacteria</taxon>
        <taxon>Bacillati</taxon>
        <taxon>Bacillota</taxon>
        <taxon>Bacilli</taxon>
        <taxon>Bacillales</taxon>
        <taxon>Paenibacillaceae</taxon>
        <taxon>Paenibacillus</taxon>
    </lineage>
</organism>
<keyword evidence="1" id="KW-0472">Membrane</keyword>
<dbReference type="GO" id="GO:0003676">
    <property type="term" value="F:nucleic acid binding"/>
    <property type="evidence" value="ECO:0007669"/>
    <property type="project" value="InterPro"/>
</dbReference>
<dbReference type="AlphaFoldDB" id="A0A1E3KZV7"/>
<reference evidence="2 3" key="1">
    <citation type="submission" date="2016-08" db="EMBL/GenBank/DDBJ databases">
        <title>Genome sequencing of Paenibacillus sp. TI45-13ar, isolated from Korean traditional nuruk.</title>
        <authorList>
            <person name="Kim S.-J."/>
        </authorList>
    </citation>
    <scope>NUCLEOTIDE SEQUENCE [LARGE SCALE GENOMIC DNA]</scope>
    <source>
        <strain evidence="2 3">TI45-13ar</strain>
    </source>
</reference>
<accession>A0A1E3KZV7</accession>
<dbReference type="RefSeq" id="WP_069328915.1">
    <property type="nucleotide sequence ID" value="NZ_MDER01000068.1"/>
</dbReference>
<keyword evidence="1" id="KW-0812">Transmembrane</keyword>
<evidence type="ECO:0000313" key="3">
    <source>
        <dbReference type="Proteomes" id="UP000094578"/>
    </source>
</evidence>
<dbReference type="InterPro" id="IPR012156">
    <property type="entry name" value="Cold_shock_CspA"/>
</dbReference>
<feature type="transmembrane region" description="Helical" evidence="1">
    <location>
        <begin position="6"/>
        <end position="21"/>
    </location>
</feature>
<evidence type="ECO:0008006" key="4">
    <source>
        <dbReference type="Google" id="ProtNLM"/>
    </source>
</evidence>
<dbReference type="EMBL" id="MDER01000068">
    <property type="protein sequence ID" value="ODP27079.1"/>
    <property type="molecule type" value="Genomic_DNA"/>
</dbReference>
<comment type="caution">
    <text evidence="2">The sequence shown here is derived from an EMBL/GenBank/DDBJ whole genome shotgun (WGS) entry which is preliminary data.</text>
</comment>
<keyword evidence="3" id="KW-1185">Reference proteome</keyword>
<gene>
    <name evidence="2" type="ORF">PTI45_03554</name>
</gene>
<proteinExistence type="predicted"/>
<evidence type="ECO:0000313" key="2">
    <source>
        <dbReference type="EMBL" id="ODP27079.1"/>
    </source>
</evidence>
<feature type="transmembrane region" description="Helical" evidence="1">
    <location>
        <begin position="41"/>
        <end position="57"/>
    </location>
</feature>
<dbReference type="PIRSF" id="PIRSF002599">
    <property type="entry name" value="Cold_shock_A"/>
    <property type="match status" value="1"/>
</dbReference>
<dbReference type="Pfam" id="PF06961">
    <property type="entry name" value="DUF1294"/>
    <property type="match status" value="1"/>
</dbReference>
<protein>
    <recommendedName>
        <fullName evidence="4">DUF1294 domain-containing protein</fullName>
    </recommendedName>
</protein>
<name>A0A1E3KZV7_9BACL</name>
<dbReference type="InterPro" id="IPR010718">
    <property type="entry name" value="DUF1294"/>
</dbReference>
<evidence type="ECO:0000256" key="1">
    <source>
        <dbReference type="SAM" id="Phobius"/>
    </source>
</evidence>
<keyword evidence="1" id="KW-1133">Transmembrane helix</keyword>
<feature type="transmembrane region" description="Helical" evidence="1">
    <location>
        <begin position="69"/>
        <end position="89"/>
    </location>
</feature>
<sequence>MEQVLWVWLLIVNIIAYIVMVTDKKRAQRHRTRERIPEKTLFIWAAIGGALGIWIAMMTKRHKTKHRSFVIGVPLLLILNIVVYGYIWMTWIR</sequence>
<dbReference type="Proteomes" id="UP000094578">
    <property type="component" value="Unassembled WGS sequence"/>
</dbReference>